<feature type="compositionally biased region" description="Low complexity" evidence="1">
    <location>
        <begin position="451"/>
        <end position="469"/>
    </location>
</feature>
<dbReference type="GO" id="GO:0003677">
    <property type="term" value="F:DNA binding"/>
    <property type="evidence" value="ECO:0007669"/>
    <property type="project" value="InterPro"/>
</dbReference>
<dbReference type="OrthoDB" id="411785at2759"/>
<dbReference type="InterPro" id="IPR044835">
    <property type="entry name" value="ARF_plant"/>
</dbReference>
<protein>
    <recommendedName>
        <fullName evidence="2">PB1 domain-containing protein</fullName>
    </recommendedName>
</protein>
<sequence>MAVCSELERLQHVEPSRFISFSFPNPLLHDASNPYGEDAGFLRVAVLDSPLHPAPPSSRTAAMLVPSGRHCDWIFSTRAGHLHLLLSSHSQCQLSRLILIGPEVSVPSPRVVSCAARPDPDPAHGLLLPLLLALCPRAAFGDSAIPDVPLLSFQDDLLRLTAVRIVTGPVVGEMLVEDVVIDCTPHPIELRRRLRFKRMPFLVQTQVCLVRQSSPGNSSLLEALDDVLGSSLQPEVGVELVQPYLQAMVAGLAVIAPSLDESVRSGAKPRCLCAGIGGGALLMSIRMGLHFDVLGIEADDVVLDVARNHFGLVEDEFLQVCVGDAIQMIRELALRGEPDMNFSAIMVDLDSSDAICGISAPPLEMTQESILLAARMILHRNGVFILNVIPPAADGSLYEGMIYVLRQAFSELYEIDVDSGFAIPDSSTNPASTATTTYAAPADTATITTAAATTTSSSGSRSSNETTSTKGFTAATASDIRAEEDAFGFAAANDKLTLSFSAEYGGMQLLKKDDVPSSTSPSTNSNHVLLQSIPSRSKNQSLKTAGKMSQSSFVLGPTIEEDVKPYQNVKQTVMDLKMSEQMPATGQDCINNIPQMDYLDTSSSATSVCLSQADGSFQQNFPPSSFSQHHQLKDTFTDSEFQVTDPRNNLLFGVNIDGKLGLPLNADLLANDTETDKYMDQLPGNGISNYISSKDTHQELSPSMISHSFGVADMAFNSIEYAINDTPLLNRNSQAAAGPAHQRMRTYTKVHKRGAVGRSIDINRYSGYDELKHDKHRMFGIEGQLGDQNRVGWKLVYEDHEKDVLLVGDDPSEAAFGDSAIPDVPLLSFQDDLLCLTAVKIVIGPVVGEMLVEEVVIDCTPHPIELRRRLRFKRMPFLVQTQVCLVRQSSPDNSSLLEALDDVLGSSLQPEVGVKLVRPYLQAMAAGLAVIASSLDESVRSGAKPRCLCAGIGGGALLMFIRIGLHFDVLGIEADDVILDVAKNHFGLVEDEFLQACFGDAIKIIQELVLRGEPDMNFSAIMVGHSKSPFQLAST</sequence>
<evidence type="ECO:0000313" key="4">
    <source>
        <dbReference type="Proteomes" id="UP000729402"/>
    </source>
</evidence>
<dbReference type="PANTHER" id="PTHR31384:SF163">
    <property type="entry name" value="AUXIN RESPONSE FACTOR 21"/>
    <property type="match status" value="1"/>
</dbReference>
<feature type="region of interest" description="Disordered" evidence="1">
    <location>
        <begin position="451"/>
        <end position="471"/>
    </location>
</feature>
<dbReference type="PROSITE" id="PS51745">
    <property type="entry name" value="PB1"/>
    <property type="match status" value="1"/>
</dbReference>
<feature type="domain" description="PB1" evidence="2">
    <location>
        <begin position="745"/>
        <end position="832"/>
    </location>
</feature>
<dbReference type="InterPro" id="IPR053793">
    <property type="entry name" value="PB1-like"/>
</dbReference>
<dbReference type="GO" id="GO:0009725">
    <property type="term" value="P:response to hormone"/>
    <property type="evidence" value="ECO:0007669"/>
    <property type="project" value="InterPro"/>
</dbReference>
<keyword evidence="4" id="KW-1185">Reference proteome</keyword>
<organism evidence="3 4">
    <name type="scientific">Zizania palustris</name>
    <name type="common">Northern wild rice</name>
    <dbReference type="NCBI Taxonomy" id="103762"/>
    <lineage>
        <taxon>Eukaryota</taxon>
        <taxon>Viridiplantae</taxon>
        <taxon>Streptophyta</taxon>
        <taxon>Embryophyta</taxon>
        <taxon>Tracheophyta</taxon>
        <taxon>Spermatophyta</taxon>
        <taxon>Magnoliopsida</taxon>
        <taxon>Liliopsida</taxon>
        <taxon>Poales</taxon>
        <taxon>Poaceae</taxon>
        <taxon>BOP clade</taxon>
        <taxon>Oryzoideae</taxon>
        <taxon>Oryzeae</taxon>
        <taxon>Zizaniinae</taxon>
        <taxon>Zizania</taxon>
    </lineage>
</organism>
<dbReference type="AlphaFoldDB" id="A0A8J6BQY3"/>
<dbReference type="GO" id="GO:0006355">
    <property type="term" value="P:regulation of DNA-templated transcription"/>
    <property type="evidence" value="ECO:0007669"/>
    <property type="project" value="InterPro"/>
</dbReference>
<accession>A0A8J6BQY3</accession>
<dbReference type="Proteomes" id="UP000729402">
    <property type="component" value="Unassembled WGS sequence"/>
</dbReference>
<gene>
    <name evidence="3" type="ORF">GUJ93_ZPchr0010g11231</name>
</gene>
<evidence type="ECO:0000313" key="3">
    <source>
        <dbReference type="EMBL" id="KAG8087913.1"/>
    </source>
</evidence>
<evidence type="ECO:0000256" key="1">
    <source>
        <dbReference type="SAM" id="MobiDB-lite"/>
    </source>
</evidence>
<reference evidence="3" key="2">
    <citation type="submission" date="2021-02" db="EMBL/GenBank/DDBJ databases">
        <authorList>
            <person name="Kimball J.A."/>
            <person name="Haas M.W."/>
            <person name="Macchietto M."/>
            <person name="Kono T."/>
            <person name="Duquette J."/>
            <person name="Shao M."/>
        </authorList>
    </citation>
    <scope>NUCLEOTIDE SEQUENCE</scope>
    <source>
        <tissue evidence="3">Fresh leaf tissue</tissue>
    </source>
</reference>
<name>A0A8J6BQY3_ZIZPA</name>
<proteinExistence type="predicted"/>
<comment type="caution">
    <text evidence="3">The sequence shown here is derived from an EMBL/GenBank/DDBJ whole genome shotgun (WGS) entry which is preliminary data.</text>
</comment>
<dbReference type="PANTHER" id="PTHR31384">
    <property type="entry name" value="AUXIN RESPONSE FACTOR 4-RELATED"/>
    <property type="match status" value="1"/>
</dbReference>
<evidence type="ECO:0000259" key="2">
    <source>
        <dbReference type="PROSITE" id="PS51745"/>
    </source>
</evidence>
<reference evidence="3" key="1">
    <citation type="journal article" date="2021" name="bioRxiv">
        <title>Whole Genome Assembly and Annotation of Northern Wild Rice, Zizania palustris L., Supports a Whole Genome Duplication in the Zizania Genus.</title>
        <authorList>
            <person name="Haas M."/>
            <person name="Kono T."/>
            <person name="Macchietto M."/>
            <person name="Millas R."/>
            <person name="McGilp L."/>
            <person name="Shao M."/>
            <person name="Duquette J."/>
            <person name="Hirsch C.N."/>
            <person name="Kimball J."/>
        </authorList>
    </citation>
    <scope>NUCLEOTIDE SEQUENCE</scope>
    <source>
        <tissue evidence="3">Fresh leaf tissue</tissue>
    </source>
</reference>
<dbReference type="EMBL" id="JAAALK010000082">
    <property type="protein sequence ID" value="KAG8087913.1"/>
    <property type="molecule type" value="Genomic_DNA"/>
</dbReference>